<feature type="transmembrane region" description="Helical" evidence="8">
    <location>
        <begin position="278"/>
        <end position="302"/>
    </location>
</feature>
<dbReference type="InterPro" id="IPR011642">
    <property type="entry name" value="Gate_dom"/>
</dbReference>
<keyword evidence="5 8" id="KW-1133">Transmembrane helix</keyword>
<evidence type="ECO:0000313" key="13">
    <source>
        <dbReference type="Proteomes" id="UP001206595"/>
    </source>
</evidence>
<evidence type="ECO:0000313" key="12">
    <source>
        <dbReference type="EMBL" id="KAI8582420.1"/>
    </source>
</evidence>
<evidence type="ECO:0000256" key="4">
    <source>
        <dbReference type="ARBA" id="ARBA00022692"/>
    </source>
</evidence>
<dbReference type="GO" id="GO:0005886">
    <property type="term" value="C:plasma membrane"/>
    <property type="evidence" value="ECO:0007669"/>
    <property type="project" value="UniProtKB-SubCell"/>
</dbReference>
<accession>A0AAD5HFG3</accession>
<feature type="transmembrane region" description="Helical" evidence="8">
    <location>
        <begin position="477"/>
        <end position="496"/>
    </location>
</feature>
<feature type="transmembrane region" description="Helical" evidence="8">
    <location>
        <begin position="196"/>
        <end position="213"/>
    </location>
</feature>
<dbReference type="InterPro" id="IPR002668">
    <property type="entry name" value="CNT_N_dom"/>
</dbReference>
<dbReference type="InterPro" id="IPR008276">
    <property type="entry name" value="C_nuclsd_transpt"/>
</dbReference>
<dbReference type="Pfam" id="PF07662">
    <property type="entry name" value="Nucleos_tra2_C"/>
    <property type="match status" value="1"/>
</dbReference>
<feature type="transmembrane region" description="Helical" evidence="8">
    <location>
        <begin position="538"/>
        <end position="561"/>
    </location>
</feature>
<feature type="transmembrane region" description="Helical" evidence="8">
    <location>
        <begin position="443"/>
        <end position="465"/>
    </location>
</feature>
<protein>
    <submittedName>
        <fullName evidence="12">Uncharacterized protein</fullName>
    </submittedName>
</protein>
<dbReference type="GO" id="GO:0015293">
    <property type="term" value="F:symporter activity"/>
    <property type="evidence" value="ECO:0007669"/>
    <property type="project" value="TreeGrafter"/>
</dbReference>
<feature type="transmembrane region" description="Helical" evidence="8">
    <location>
        <begin position="165"/>
        <end position="184"/>
    </location>
</feature>
<organism evidence="12 13">
    <name type="scientific">Umbelopsis ramanniana AG</name>
    <dbReference type="NCBI Taxonomy" id="1314678"/>
    <lineage>
        <taxon>Eukaryota</taxon>
        <taxon>Fungi</taxon>
        <taxon>Fungi incertae sedis</taxon>
        <taxon>Mucoromycota</taxon>
        <taxon>Mucoromycotina</taxon>
        <taxon>Umbelopsidomycetes</taxon>
        <taxon>Umbelopsidales</taxon>
        <taxon>Umbelopsidaceae</taxon>
        <taxon>Umbelopsis</taxon>
    </lineage>
</organism>
<name>A0AAD5HFG3_UMBRA</name>
<comment type="subcellular location">
    <subcellularLocation>
        <location evidence="1">Cell membrane</location>
        <topology evidence="1">Multi-pass membrane protein</topology>
    </subcellularLocation>
</comment>
<feature type="transmembrane region" description="Helical" evidence="8">
    <location>
        <begin position="573"/>
        <end position="595"/>
    </location>
</feature>
<evidence type="ECO:0000256" key="3">
    <source>
        <dbReference type="ARBA" id="ARBA00022475"/>
    </source>
</evidence>
<feature type="domain" description="Nucleoside transporter/FeoB GTPase Gate" evidence="11">
    <location>
        <begin position="283"/>
        <end position="380"/>
    </location>
</feature>
<evidence type="ECO:0000259" key="9">
    <source>
        <dbReference type="Pfam" id="PF01773"/>
    </source>
</evidence>
<evidence type="ECO:0000259" key="10">
    <source>
        <dbReference type="Pfam" id="PF07662"/>
    </source>
</evidence>
<keyword evidence="13" id="KW-1185">Reference proteome</keyword>
<dbReference type="AlphaFoldDB" id="A0AAD5HFG3"/>
<dbReference type="PANTHER" id="PTHR10590:SF4">
    <property type="entry name" value="SOLUTE CARRIER FAMILY 28 MEMBER 3"/>
    <property type="match status" value="1"/>
</dbReference>
<dbReference type="RefSeq" id="XP_051447424.1">
    <property type="nucleotide sequence ID" value="XM_051586675.1"/>
</dbReference>
<evidence type="ECO:0000259" key="11">
    <source>
        <dbReference type="Pfam" id="PF07670"/>
    </source>
</evidence>
<proteinExistence type="inferred from homology"/>
<keyword evidence="6 8" id="KW-0472">Membrane</keyword>
<feature type="domain" description="Concentrative nucleoside transporter N-terminal" evidence="9">
    <location>
        <begin position="201"/>
        <end position="273"/>
    </location>
</feature>
<reference evidence="12" key="1">
    <citation type="submission" date="2021-06" db="EMBL/GenBank/DDBJ databases">
        <authorList>
            <consortium name="DOE Joint Genome Institute"/>
            <person name="Mondo S.J."/>
            <person name="Amses K.R."/>
            <person name="Simmons D.R."/>
            <person name="Longcore J.E."/>
            <person name="Seto K."/>
            <person name="Alves G.H."/>
            <person name="Bonds A.E."/>
            <person name="Quandt C.A."/>
            <person name="Davis W.J."/>
            <person name="Chang Y."/>
            <person name="Letcher P.M."/>
            <person name="Powell M.J."/>
            <person name="Kuo A."/>
            <person name="Labutti K."/>
            <person name="Pangilinan J."/>
            <person name="Andreopoulos W."/>
            <person name="Tritt A."/>
            <person name="Riley R."/>
            <person name="Hundley H."/>
            <person name="Johnson J."/>
            <person name="Lipzen A."/>
            <person name="Barry K."/>
            <person name="Berbee M.L."/>
            <person name="Buchler N.E."/>
            <person name="Grigoriev I.V."/>
            <person name="Spatafora J.W."/>
            <person name="Stajich J.E."/>
            <person name="James T.Y."/>
        </authorList>
    </citation>
    <scope>NUCLEOTIDE SEQUENCE</scope>
    <source>
        <strain evidence="12">AG</strain>
    </source>
</reference>
<evidence type="ECO:0000256" key="1">
    <source>
        <dbReference type="ARBA" id="ARBA00004651"/>
    </source>
</evidence>
<evidence type="ECO:0000256" key="5">
    <source>
        <dbReference type="ARBA" id="ARBA00022989"/>
    </source>
</evidence>
<dbReference type="Proteomes" id="UP001206595">
    <property type="component" value="Unassembled WGS sequence"/>
</dbReference>
<dbReference type="Pfam" id="PF01773">
    <property type="entry name" value="Nucleos_tra2_N"/>
    <property type="match status" value="1"/>
</dbReference>
<evidence type="ECO:0000256" key="8">
    <source>
        <dbReference type="SAM" id="Phobius"/>
    </source>
</evidence>
<evidence type="ECO:0000256" key="6">
    <source>
        <dbReference type="ARBA" id="ARBA00023136"/>
    </source>
</evidence>
<feature type="region of interest" description="Disordered" evidence="7">
    <location>
        <begin position="1"/>
        <end position="41"/>
    </location>
</feature>
<feature type="compositionally biased region" description="Basic and acidic residues" evidence="7">
    <location>
        <begin position="1"/>
        <end position="12"/>
    </location>
</feature>
<dbReference type="PANTHER" id="PTHR10590">
    <property type="entry name" value="SODIUM/NUCLEOSIDE COTRANSPORTER"/>
    <property type="match status" value="1"/>
</dbReference>
<dbReference type="GO" id="GO:0005337">
    <property type="term" value="F:nucleoside transmembrane transporter activity"/>
    <property type="evidence" value="ECO:0007669"/>
    <property type="project" value="InterPro"/>
</dbReference>
<feature type="transmembrane region" description="Helical" evidence="8">
    <location>
        <begin position="219"/>
        <end position="240"/>
    </location>
</feature>
<keyword evidence="3" id="KW-1003">Cell membrane</keyword>
<comment type="caution">
    <text evidence="12">The sequence shown here is derived from an EMBL/GenBank/DDBJ whole genome shotgun (WGS) entry which is preliminary data.</text>
</comment>
<dbReference type="InterPro" id="IPR011657">
    <property type="entry name" value="CNT_C_dom"/>
</dbReference>
<sequence length="596" mass="65189">MDSHLTPGEDHLQTMGTPSAPGSPHHEVQIDDDNILPVYNEDKKEGGFDERLEKSESPIPAGAATEEEAQAFDGKLTFDNFFERYRNWIRLATWLIFTGFLIAALVLQVPKGYSQENLILGLIYAWTTLYFLFCFIPTTVVTKPWNRFWSVVSRPVMKMPLKWRKLAYCFFTFAVIVITIFCLPDNPASGSTRVRKLIALFGMLVFIAITWLTSNNRRAVPWLTVSSGMLLQFLLALFVFKTSVGFDIFNWMSTFASSYLGFNKNGLAFVFSEDIANMGMFIISVVPAVIFFCSTVYILFYIGALQWIIKKAAVFFMVILGTSGAESIVAVASPFIGQGESALLIRPFIPYMTRSELHQVMTSGFATISGSVLYAYMQMGVPGSALLTACIMSIPCSLAISKIRYPETEESLTTGRVTIPPRTEHEANILHAAGNGAAIGLKIGGLICANIISLLALLAAVDAGLTWIGNFITIQNLTLELITGYILVPVAWLMGIEDADLVPAGRLLATKLWANEFVAYSDLTTTFKGTITDRTVTIITYALCGFANLSSIGIQISVLGALAPERTGEISRLAVSAMLCGALCTCLSASMAGMLL</sequence>
<feature type="domain" description="Concentrative nucleoside transporter C-terminal" evidence="10">
    <location>
        <begin position="386"/>
        <end position="593"/>
    </location>
</feature>
<feature type="transmembrane region" description="Helical" evidence="8">
    <location>
        <begin position="314"/>
        <end position="337"/>
    </location>
</feature>
<evidence type="ECO:0000256" key="7">
    <source>
        <dbReference type="SAM" id="MobiDB-lite"/>
    </source>
</evidence>
<feature type="transmembrane region" description="Helical" evidence="8">
    <location>
        <begin position="119"/>
        <end position="145"/>
    </location>
</feature>
<evidence type="ECO:0000256" key="2">
    <source>
        <dbReference type="ARBA" id="ARBA00009033"/>
    </source>
</evidence>
<gene>
    <name evidence="12" type="ORF">K450DRAFT_227097</name>
</gene>
<comment type="similarity">
    <text evidence="2">Belongs to the concentrative nucleoside transporter (CNT) (TC 2.A.41) family.</text>
</comment>
<dbReference type="GeneID" id="75912023"/>
<keyword evidence="4 8" id="KW-0812">Transmembrane</keyword>
<feature type="transmembrane region" description="Helical" evidence="8">
    <location>
        <begin position="88"/>
        <end position="107"/>
    </location>
</feature>
<reference evidence="12" key="2">
    <citation type="journal article" date="2022" name="Proc. Natl. Acad. Sci. U.S.A.">
        <title>Diploid-dominant life cycles characterize the early evolution of Fungi.</title>
        <authorList>
            <person name="Amses K.R."/>
            <person name="Simmons D.R."/>
            <person name="Longcore J.E."/>
            <person name="Mondo S.J."/>
            <person name="Seto K."/>
            <person name="Jeronimo G.H."/>
            <person name="Bonds A.E."/>
            <person name="Quandt C.A."/>
            <person name="Davis W.J."/>
            <person name="Chang Y."/>
            <person name="Federici B.A."/>
            <person name="Kuo A."/>
            <person name="LaButti K."/>
            <person name="Pangilinan J."/>
            <person name="Andreopoulos W."/>
            <person name="Tritt A."/>
            <person name="Riley R."/>
            <person name="Hundley H."/>
            <person name="Johnson J."/>
            <person name="Lipzen A."/>
            <person name="Barry K."/>
            <person name="Lang B.F."/>
            <person name="Cuomo C.A."/>
            <person name="Buchler N.E."/>
            <person name="Grigoriev I.V."/>
            <person name="Spatafora J.W."/>
            <person name="Stajich J.E."/>
            <person name="James T.Y."/>
        </authorList>
    </citation>
    <scope>NUCLEOTIDE SEQUENCE</scope>
    <source>
        <strain evidence="12">AG</strain>
    </source>
</reference>
<dbReference type="EMBL" id="MU620900">
    <property type="protein sequence ID" value="KAI8582420.1"/>
    <property type="molecule type" value="Genomic_DNA"/>
</dbReference>
<dbReference type="Pfam" id="PF07670">
    <property type="entry name" value="Gate"/>
    <property type="match status" value="1"/>
</dbReference>